<dbReference type="Proteomes" id="UP000887576">
    <property type="component" value="Unplaced"/>
</dbReference>
<dbReference type="WBParaSite" id="JU765_v2.g10815.t1">
    <property type="protein sequence ID" value="JU765_v2.g10815.t1"/>
    <property type="gene ID" value="JU765_v2.g10815"/>
</dbReference>
<evidence type="ECO:0000313" key="1">
    <source>
        <dbReference type="Proteomes" id="UP000887576"/>
    </source>
</evidence>
<reference evidence="2" key="1">
    <citation type="submission" date="2022-11" db="UniProtKB">
        <authorList>
            <consortium name="WormBaseParasite"/>
        </authorList>
    </citation>
    <scope>IDENTIFICATION</scope>
</reference>
<name>A0AC34PX19_9BILA</name>
<sequence length="191" mass="20926">MMKLNILLLVVVCGVILVAGRPKNEIKSTSSPKTVVKRMVTAKVEQESDNSSKKLPEFMEGMEKFDEFLKRLEKEGLGNLTNNGTSDAIFGDILPSGSSVNVTQIINNAVEYFENFMNNTKDGKLTIGNETIDFGSPQLRNASVEKLVEEARELFKNLGSQNGNGTSEGNANGENKGFFQKLLDAIKNLFG</sequence>
<accession>A0AC34PX19</accession>
<evidence type="ECO:0000313" key="2">
    <source>
        <dbReference type="WBParaSite" id="JU765_v2.g10815.t1"/>
    </source>
</evidence>
<protein>
    <submittedName>
        <fullName evidence="2">Uncharacterized protein</fullName>
    </submittedName>
</protein>
<organism evidence="1 2">
    <name type="scientific">Panagrolaimus sp. JU765</name>
    <dbReference type="NCBI Taxonomy" id="591449"/>
    <lineage>
        <taxon>Eukaryota</taxon>
        <taxon>Metazoa</taxon>
        <taxon>Ecdysozoa</taxon>
        <taxon>Nematoda</taxon>
        <taxon>Chromadorea</taxon>
        <taxon>Rhabditida</taxon>
        <taxon>Tylenchina</taxon>
        <taxon>Panagrolaimomorpha</taxon>
        <taxon>Panagrolaimoidea</taxon>
        <taxon>Panagrolaimidae</taxon>
        <taxon>Panagrolaimus</taxon>
    </lineage>
</organism>
<proteinExistence type="predicted"/>